<evidence type="ECO:0000256" key="4">
    <source>
        <dbReference type="ARBA" id="ARBA00023136"/>
    </source>
</evidence>
<gene>
    <name evidence="7" type="ORF">D917_09280</name>
</gene>
<evidence type="ECO:0000313" key="7">
    <source>
        <dbReference type="EMBL" id="OUC44223.1"/>
    </source>
</evidence>
<dbReference type="PANTHER" id="PTHR19229">
    <property type="entry name" value="ATP-BINDING CASSETTE TRANSPORTER SUBFAMILY A ABCA"/>
    <property type="match status" value="1"/>
</dbReference>
<keyword evidence="4 5" id="KW-0472">Membrane</keyword>
<reference evidence="7 8" key="1">
    <citation type="submission" date="2015-04" db="EMBL/GenBank/DDBJ databases">
        <title>Draft genome of the roundworm Trichinella nativa.</title>
        <authorList>
            <person name="Mitreva M."/>
        </authorList>
    </citation>
    <scope>NUCLEOTIDE SEQUENCE [LARGE SCALE GENOMIC DNA]</scope>
    <source>
        <strain evidence="7 8">ISS45</strain>
    </source>
</reference>
<dbReference type="GO" id="GO:0016020">
    <property type="term" value="C:membrane"/>
    <property type="evidence" value="ECO:0007669"/>
    <property type="project" value="UniProtKB-SubCell"/>
</dbReference>
<evidence type="ECO:0000259" key="6">
    <source>
        <dbReference type="Pfam" id="PF12698"/>
    </source>
</evidence>
<accession>A0A1Y3EGE8</accession>
<evidence type="ECO:0000256" key="5">
    <source>
        <dbReference type="SAM" id="Phobius"/>
    </source>
</evidence>
<evidence type="ECO:0000256" key="3">
    <source>
        <dbReference type="ARBA" id="ARBA00022989"/>
    </source>
</evidence>
<dbReference type="EMBL" id="LVZM01013068">
    <property type="protein sequence ID" value="OUC44223.1"/>
    <property type="molecule type" value="Genomic_DNA"/>
</dbReference>
<dbReference type="AlphaFoldDB" id="A0A1Y3EGE8"/>
<feature type="non-terminal residue" evidence="7">
    <location>
        <position position="1"/>
    </location>
</feature>
<comment type="subcellular location">
    <subcellularLocation>
        <location evidence="1">Membrane</location>
        <topology evidence="1">Multi-pass membrane protein</topology>
    </subcellularLocation>
</comment>
<feature type="transmembrane region" description="Helical" evidence="5">
    <location>
        <begin position="12"/>
        <end position="31"/>
    </location>
</feature>
<dbReference type="Pfam" id="PF12698">
    <property type="entry name" value="ABC2_membrane_3"/>
    <property type="match status" value="1"/>
</dbReference>
<comment type="caution">
    <text evidence="7">The sequence shown here is derived from an EMBL/GenBank/DDBJ whole genome shotgun (WGS) entry which is preliminary data.</text>
</comment>
<keyword evidence="3 5" id="KW-1133">Transmembrane helix</keyword>
<dbReference type="Proteomes" id="UP000243006">
    <property type="component" value="Unassembled WGS sequence"/>
</dbReference>
<dbReference type="GO" id="GO:0140359">
    <property type="term" value="F:ABC-type transporter activity"/>
    <property type="evidence" value="ECO:0007669"/>
    <property type="project" value="InterPro"/>
</dbReference>
<keyword evidence="2 5" id="KW-0812">Transmembrane</keyword>
<feature type="transmembrane region" description="Helical" evidence="5">
    <location>
        <begin position="52"/>
        <end position="83"/>
    </location>
</feature>
<dbReference type="InterPro" id="IPR026082">
    <property type="entry name" value="ABCA"/>
</dbReference>
<proteinExistence type="predicted"/>
<dbReference type="GO" id="GO:0005319">
    <property type="term" value="F:lipid transporter activity"/>
    <property type="evidence" value="ECO:0007669"/>
    <property type="project" value="TreeGrafter"/>
</dbReference>
<evidence type="ECO:0000313" key="8">
    <source>
        <dbReference type="Proteomes" id="UP000243006"/>
    </source>
</evidence>
<feature type="transmembrane region" description="Helical" evidence="5">
    <location>
        <begin position="95"/>
        <end position="118"/>
    </location>
</feature>
<feature type="domain" description="ABC-2 type transporter transmembrane" evidence="6">
    <location>
        <begin position="11"/>
        <end position="121"/>
    </location>
</feature>
<dbReference type="PANTHER" id="PTHR19229:SF250">
    <property type="entry name" value="ABC TRANSPORTER DOMAIN-CONTAINING PROTEIN-RELATED"/>
    <property type="match status" value="1"/>
</dbReference>
<sequence length="187" mass="21844">YVDNPFITVIQQHLPVIILLSFAFSVVYISRTVVMDKELRVKEYMRVMGLKFWVHSAAHFICNFLKLAFISTMLTLFLCISINDKKILVKSDPSAVLFFFLIYSATSVCYCFVVGSFFKNGTVEFKKFKQRSRRLYRFGLVFLVLAVFFHTASLRFCASIDQTVDMFACEFSHVLWYTVDWYTRGSE</sequence>
<dbReference type="InterPro" id="IPR013525">
    <property type="entry name" value="ABC2_TM"/>
</dbReference>
<organism evidence="7 8">
    <name type="scientific">Trichinella nativa</name>
    <dbReference type="NCBI Taxonomy" id="6335"/>
    <lineage>
        <taxon>Eukaryota</taxon>
        <taxon>Metazoa</taxon>
        <taxon>Ecdysozoa</taxon>
        <taxon>Nematoda</taxon>
        <taxon>Enoplea</taxon>
        <taxon>Dorylaimia</taxon>
        <taxon>Trichinellida</taxon>
        <taxon>Trichinellidae</taxon>
        <taxon>Trichinella</taxon>
    </lineage>
</organism>
<protein>
    <recommendedName>
        <fullName evidence="6">ABC-2 type transporter transmembrane domain-containing protein</fullName>
    </recommendedName>
</protein>
<feature type="transmembrane region" description="Helical" evidence="5">
    <location>
        <begin position="138"/>
        <end position="156"/>
    </location>
</feature>
<name>A0A1Y3EGE8_9BILA</name>
<evidence type="ECO:0000256" key="2">
    <source>
        <dbReference type="ARBA" id="ARBA00022692"/>
    </source>
</evidence>
<evidence type="ECO:0000256" key="1">
    <source>
        <dbReference type="ARBA" id="ARBA00004141"/>
    </source>
</evidence>